<evidence type="ECO:0000259" key="3">
    <source>
        <dbReference type="Pfam" id="PF12484"/>
    </source>
</evidence>
<dbReference type="PANTHER" id="PTHR46766:SF1">
    <property type="entry name" value="GLUTAMINE-RICH PROTEIN 2"/>
    <property type="match status" value="1"/>
</dbReference>
<dbReference type="Proteomes" id="UP000193577">
    <property type="component" value="Unassembled WGS sequence"/>
</dbReference>
<feature type="domain" description="PPE" evidence="2">
    <location>
        <begin position="2"/>
        <end position="164"/>
    </location>
</feature>
<dbReference type="InterPro" id="IPR000030">
    <property type="entry name" value="PPE_dom"/>
</dbReference>
<dbReference type="InterPro" id="IPR038332">
    <property type="entry name" value="PPE_sf"/>
</dbReference>
<dbReference type="AlphaFoldDB" id="A0A7I7SD67"/>
<comment type="caution">
    <text evidence="4">The sequence shown here is derived from an EMBL/GenBank/DDBJ whole genome shotgun (WGS) entry which is preliminary data.</text>
</comment>
<dbReference type="Pfam" id="PF12484">
    <property type="entry name" value="PPE-SVP"/>
    <property type="match status" value="1"/>
</dbReference>
<dbReference type="FunFam" id="1.20.1260.20:FF:000001">
    <property type="entry name" value="PPE family protein PPE41"/>
    <property type="match status" value="1"/>
</dbReference>
<comment type="similarity">
    <text evidence="1">Belongs to the mycobacterial PPE family.</text>
</comment>
<dbReference type="SUPFAM" id="SSF140459">
    <property type="entry name" value="PE/PPE dimer-like"/>
    <property type="match status" value="1"/>
</dbReference>
<name>A0A7I7SD67_9MYCO</name>
<dbReference type="InterPro" id="IPR022171">
    <property type="entry name" value="PPE_C"/>
</dbReference>
<gene>
    <name evidence="4" type="ORF">B8W67_11990</name>
</gene>
<sequence length="354" mass="34870">MDFSLLPPEITSMRLYTGPGSGPLIAAASAWRTLAEDLETAAAGFASVLATVVADVWRGPSSTAMATAASTMLAWMHRTAAQAQQTAGQATAAAGAFQTAYAMVVPPPLIAANRTQLLTLIASNFFGQNAPAIAATEAHYEQMWAQDVAAMQGYALSASTASELTPFTAPTAVTSGTALAAPSPAAAAPAVSTPGILTYLLQIPSLTSAAASVSSSSFGGASIYTTNHALAVNALRDDAQGIGPFWVGAPGAGGPPPATTTGVPRPVPVSAALGEASGAGRLSVPATWASTARPVATIAAELPTAAGAAAPVTSLPASGVAGEALLGTLAGRGVSGAAAKTRRRSVMPRPPAAG</sequence>
<keyword evidence="5" id="KW-1185">Reference proteome</keyword>
<evidence type="ECO:0000259" key="2">
    <source>
        <dbReference type="Pfam" id="PF00823"/>
    </source>
</evidence>
<accession>A0A7I7SD67</accession>
<dbReference type="OrthoDB" id="4772941at2"/>
<dbReference type="EMBL" id="NCXO01000025">
    <property type="protein sequence ID" value="OSC33209.1"/>
    <property type="molecule type" value="Genomic_DNA"/>
</dbReference>
<proteinExistence type="inferred from homology"/>
<dbReference type="GO" id="GO:0052572">
    <property type="term" value="P:response to host immune response"/>
    <property type="evidence" value="ECO:0007669"/>
    <property type="project" value="TreeGrafter"/>
</dbReference>
<evidence type="ECO:0000313" key="4">
    <source>
        <dbReference type="EMBL" id="OSC33209.1"/>
    </source>
</evidence>
<evidence type="ECO:0000256" key="1">
    <source>
        <dbReference type="ARBA" id="ARBA00010652"/>
    </source>
</evidence>
<dbReference type="RefSeq" id="WP_085304154.1">
    <property type="nucleotide sequence ID" value="NZ_AP022594.1"/>
</dbReference>
<protein>
    <submittedName>
        <fullName evidence="4">Uncharacterized protein</fullName>
    </submittedName>
</protein>
<evidence type="ECO:0000313" key="5">
    <source>
        <dbReference type="Proteomes" id="UP000193577"/>
    </source>
</evidence>
<organism evidence="4 5">
    <name type="scientific">Mycolicibacillus koreensis</name>
    <dbReference type="NCBI Taxonomy" id="1069220"/>
    <lineage>
        <taxon>Bacteria</taxon>
        <taxon>Bacillati</taxon>
        <taxon>Actinomycetota</taxon>
        <taxon>Actinomycetes</taxon>
        <taxon>Mycobacteriales</taxon>
        <taxon>Mycobacteriaceae</taxon>
        <taxon>Mycolicibacillus</taxon>
    </lineage>
</organism>
<dbReference type="Pfam" id="PF00823">
    <property type="entry name" value="PPE"/>
    <property type="match status" value="1"/>
</dbReference>
<dbReference type="PANTHER" id="PTHR46766">
    <property type="entry name" value="GLUTAMINE-RICH PROTEIN 2"/>
    <property type="match status" value="1"/>
</dbReference>
<reference evidence="4 5" key="1">
    <citation type="submission" date="2017-04" db="EMBL/GenBank/DDBJ databases">
        <title>The new phylogeny of genus Mycobacterium.</title>
        <authorList>
            <person name="Tortoli E."/>
            <person name="Trovato A."/>
            <person name="Cirillo D.M."/>
        </authorList>
    </citation>
    <scope>NUCLEOTIDE SEQUENCE [LARGE SCALE GENOMIC DNA]</scope>
    <source>
        <strain evidence="4 5">KCTC 19819</strain>
    </source>
</reference>
<feature type="domain" description="PPE family C-terminal" evidence="3">
    <location>
        <begin position="270"/>
        <end position="350"/>
    </location>
</feature>
<dbReference type="Gene3D" id="1.20.1260.20">
    <property type="entry name" value="PPE superfamily"/>
    <property type="match status" value="1"/>
</dbReference>